<evidence type="ECO:0000313" key="2">
    <source>
        <dbReference type="EMBL" id="MDQ0371687.1"/>
    </source>
</evidence>
<name>A0AAE3VTJ7_9ACTN</name>
<keyword evidence="3" id="KW-1185">Reference proteome</keyword>
<organism evidence="1 3">
    <name type="scientific">Catenuloplanes indicus</name>
    <dbReference type="NCBI Taxonomy" id="137267"/>
    <lineage>
        <taxon>Bacteria</taxon>
        <taxon>Bacillati</taxon>
        <taxon>Actinomycetota</taxon>
        <taxon>Actinomycetes</taxon>
        <taxon>Micromonosporales</taxon>
        <taxon>Micromonosporaceae</taxon>
        <taxon>Catenuloplanes</taxon>
    </lineage>
</organism>
<sequence>MTAAHEAEPAAQTAEELLAEFGRDGLDATTEPVLDQIVAGEWPAGE</sequence>
<dbReference type="EMBL" id="JAUSUZ010000001">
    <property type="protein sequence ID" value="MDQ0363365.1"/>
    <property type="molecule type" value="Genomic_DNA"/>
</dbReference>
<reference evidence="1 3" key="1">
    <citation type="submission" date="2023-07" db="EMBL/GenBank/DDBJ databases">
        <title>Sequencing the genomes of 1000 actinobacteria strains.</title>
        <authorList>
            <person name="Klenk H.-P."/>
        </authorList>
    </citation>
    <scope>NUCLEOTIDE SEQUENCE [LARGE SCALE GENOMIC DNA]</scope>
    <source>
        <strain evidence="1 3">DSM 44709</strain>
    </source>
</reference>
<dbReference type="RefSeq" id="WP_307233937.1">
    <property type="nucleotide sequence ID" value="NZ_JAUSUZ010000001.1"/>
</dbReference>
<dbReference type="AlphaFoldDB" id="A0AAE3VTJ7"/>
<dbReference type="EMBL" id="JAUSUZ010000002">
    <property type="protein sequence ID" value="MDQ0371687.1"/>
    <property type="molecule type" value="Genomic_DNA"/>
</dbReference>
<protein>
    <submittedName>
        <fullName evidence="1">Uncharacterized protein</fullName>
    </submittedName>
</protein>
<proteinExistence type="predicted"/>
<gene>
    <name evidence="1" type="ORF">J2S42_000034</name>
    <name evidence="2" type="ORF">J2S42_008435</name>
</gene>
<evidence type="ECO:0000313" key="1">
    <source>
        <dbReference type="EMBL" id="MDQ0363365.1"/>
    </source>
</evidence>
<accession>A0AAE3VTJ7</accession>
<dbReference type="Proteomes" id="UP001240236">
    <property type="component" value="Unassembled WGS sequence"/>
</dbReference>
<comment type="caution">
    <text evidence="1">The sequence shown here is derived from an EMBL/GenBank/DDBJ whole genome shotgun (WGS) entry which is preliminary data.</text>
</comment>
<evidence type="ECO:0000313" key="3">
    <source>
        <dbReference type="Proteomes" id="UP001240236"/>
    </source>
</evidence>